<reference evidence="1 2" key="1">
    <citation type="submission" date="2021-03" db="EMBL/GenBank/DDBJ databases">
        <title>Assistant Professor.</title>
        <authorList>
            <person name="Huq M.A."/>
        </authorList>
    </citation>
    <scope>NUCLEOTIDE SEQUENCE [LARGE SCALE GENOMIC DNA]</scope>
    <source>
        <strain evidence="1 2">MAH-29</strain>
    </source>
</reference>
<organism evidence="1 2">
    <name type="scientific">Niastella soli</name>
    <dbReference type="NCBI Taxonomy" id="2821487"/>
    <lineage>
        <taxon>Bacteria</taxon>
        <taxon>Pseudomonadati</taxon>
        <taxon>Bacteroidota</taxon>
        <taxon>Chitinophagia</taxon>
        <taxon>Chitinophagales</taxon>
        <taxon>Chitinophagaceae</taxon>
        <taxon>Niastella</taxon>
    </lineage>
</organism>
<dbReference type="Proteomes" id="UP000677244">
    <property type="component" value="Unassembled WGS sequence"/>
</dbReference>
<comment type="caution">
    <text evidence="1">The sequence shown here is derived from an EMBL/GenBank/DDBJ whole genome shotgun (WGS) entry which is preliminary data.</text>
</comment>
<sequence length="191" mass="21208">MNRRDALSRVALLLGGTVIGGELFLSGCTSADKKIGQSVEFTADDLAYLDEIAETIIPATDTPGAKEAKVGQFMGVMVKDCYKESDQKVFLEGMNKLNDASKKKFSGNGFMKITPEQRKELLNELDKEQKDYAKNKKKDDPSHYFTLMKQLTLLGYFTSEPGATKALRYVPVPGKFEACMPYKKGDKAWAL</sequence>
<name>A0ABS3YP29_9BACT</name>
<evidence type="ECO:0000313" key="2">
    <source>
        <dbReference type="Proteomes" id="UP000677244"/>
    </source>
</evidence>
<dbReference type="RefSeq" id="WP_209137706.1">
    <property type="nucleotide sequence ID" value="NZ_JAGHKO010000001.1"/>
</dbReference>
<dbReference type="InterPro" id="IPR027056">
    <property type="entry name" value="Gluconate_2DH_su3"/>
</dbReference>
<accession>A0ABS3YP29</accession>
<evidence type="ECO:0000313" key="1">
    <source>
        <dbReference type="EMBL" id="MBO9199649.1"/>
    </source>
</evidence>
<protein>
    <submittedName>
        <fullName evidence="1">Gluconate 2-dehydrogenase subunit 3 family protein</fullName>
    </submittedName>
</protein>
<gene>
    <name evidence="1" type="ORF">J7I42_05180</name>
</gene>
<keyword evidence="2" id="KW-1185">Reference proteome</keyword>
<proteinExistence type="predicted"/>
<dbReference type="EMBL" id="JAGHKO010000001">
    <property type="protein sequence ID" value="MBO9199649.1"/>
    <property type="molecule type" value="Genomic_DNA"/>
</dbReference>
<dbReference type="Pfam" id="PF13618">
    <property type="entry name" value="Gluconate_2-dh3"/>
    <property type="match status" value="1"/>
</dbReference>